<evidence type="ECO:0000313" key="3">
    <source>
        <dbReference type="Proteomes" id="UP000813461"/>
    </source>
</evidence>
<gene>
    <name evidence="2" type="ORF">FB567DRAFT_585403</name>
</gene>
<dbReference type="PANTHER" id="PTHR36681:SF3">
    <property type="entry name" value="NUCLEAR GTPASE, GERMINAL CENTER-ASSOCIATED, TANDEM DUPLICATE 3"/>
    <property type="match status" value="1"/>
</dbReference>
<dbReference type="InterPro" id="IPR027417">
    <property type="entry name" value="P-loop_NTPase"/>
</dbReference>
<keyword evidence="3" id="KW-1185">Reference proteome</keyword>
<feature type="region of interest" description="Disordered" evidence="1">
    <location>
        <begin position="880"/>
        <end position="906"/>
    </location>
</feature>
<protein>
    <submittedName>
        <fullName evidence="2">Uncharacterized protein</fullName>
    </submittedName>
</protein>
<reference evidence="2" key="1">
    <citation type="journal article" date="2021" name="Nat. Commun.">
        <title>Genetic determinants of endophytism in the Arabidopsis root mycobiome.</title>
        <authorList>
            <person name="Mesny F."/>
            <person name="Miyauchi S."/>
            <person name="Thiergart T."/>
            <person name="Pickel B."/>
            <person name="Atanasova L."/>
            <person name="Karlsson M."/>
            <person name="Huettel B."/>
            <person name="Barry K.W."/>
            <person name="Haridas S."/>
            <person name="Chen C."/>
            <person name="Bauer D."/>
            <person name="Andreopoulos W."/>
            <person name="Pangilinan J."/>
            <person name="LaButti K."/>
            <person name="Riley R."/>
            <person name="Lipzen A."/>
            <person name="Clum A."/>
            <person name="Drula E."/>
            <person name="Henrissat B."/>
            <person name="Kohler A."/>
            <person name="Grigoriev I.V."/>
            <person name="Martin F.M."/>
            <person name="Hacquard S."/>
        </authorList>
    </citation>
    <scope>NUCLEOTIDE SEQUENCE</scope>
    <source>
        <strain evidence="2">MPI-SDFR-AT-0120</strain>
    </source>
</reference>
<sequence>MASDDVLSFDEFQDHLKTIKSVPRYDSTAEEKAPHPWWNLNKPAIHSLLKDISEKVGTCTLGATDLDRELQHVSNTATQLEKVERGTAVKVALIGAQGAGKSLLINALFDCTGLSLTGAKGFACTSAIVKYAYGPGDKFSAEVCFLNAKMREQMIDEHIRSYRDYHNDLEDSEDEDGAPRTRSFKQDEIDRKRKKTAEDFFDTIFGCRDDFLSAWSSDPVNTAEFKHLCQVKCTEAMEEFDLTSKDAAHFSKNTPAELLKVVMPFLSNVEDKVCLWPIVDCVTVRINHKLLQEGLEIIDLPGSGDINMLRAKHADEIKDSVDVEIVLGDTVRIGTDDMVISTVRSGILNHGASKVKVIATKIDCSGEVYDSIKELLERTDQDAITADEEGNDAKVGQITRYRQYLERYRKSRMIKDRASIISDKFGATLKGLTMEGAVEIIHTSTADYMIWIKSEKTPFSNQPALFPNETGVPAIRKFLYNLPASQNFKSYVNHINLTVPAFVDKTKRVVSQSDRDAGFLTIADDFDDLRSRFLRDMVKSIKWFYIGYSKNSVSKIRKDVKSYKEAVKNKVQNKWLQLKSPAFTRILKGRGTVLQGTSKAKGLENTVNWNAELATIFRPGFQNWYETHSEHLKLLRAALPLQLDRLYLNTVSLMNNSRANLITVEKAKIKWRPLRLRMTSKLMAMMDEMASEEKRLLNRATLKDERENNIIAALTDDIFDDVWVTMPPTKSTPAGKRPRYVTPVFRFRKDRLETHFLHEKAHFVDRLIKLFQEQLEEKMHGLIDKHFAKIIAMFDEFSKLLRDHAPVDFSVDRRGEAIRAELEHHIPYLESKAEALRNLLPIDLTEEDESLLVDDDNIDEANGQVPDLEYYIDKVSKRKRGDGKSFTASVKRETEPKPKRIKLETA</sequence>
<dbReference type="EMBL" id="JAGMVJ010000034">
    <property type="protein sequence ID" value="KAH7067835.1"/>
    <property type="molecule type" value="Genomic_DNA"/>
</dbReference>
<dbReference type="OrthoDB" id="3598281at2759"/>
<dbReference type="AlphaFoldDB" id="A0A8K0VRG9"/>
<dbReference type="Gene3D" id="3.40.50.300">
    <property type="entry name" value="P-loop containing nucleotide triphosphate hydrolases"/>
    <property type="match status" value="1"/>
</dbReference>
<comment type="caution">
    <text evidence="2">The sequence shown here is derived from an EMBL/GenBank/DDBJ whole genome shotgun (WGS) entry which is preliminary data.</text>
</comment>
<accession>A0A8K0VRG9</accession>
<dbReference type="PANTHER" id="PTHR36681">
    <property type="entry name" value="NUCLEAR GTPASE, GERMINAL CENTER-ASSOCIATED, TANDEM DUPLICATE 3"/>
    <property type="match status" value="1"/>
</dbReference>
<evidence type="ECO:0000256" key="1">
    <source>
        <dbReference type="SAM" id="MobiDB-lite"/>
    </source>
</evidence>
<dbReference type="Proteomes" id="UP000813461">
    <property type="component" value="Unassembled WGS sequence"/>
</dbReference>
<proteinExistence type="predicted"/>
<organism evidence="2 3">
    <name type="scientific">Paraphoma chrysanthemicola</name>
    <dbReference type="NCBI Taxonomy" id="798071"/>
    <lineage>
        <taxon>Eukaryota</taxon>
        <taxon>Fungi</taxon>
        <taxon>Dikarya</taxon>
        <taxon>Ascomycota</taxon>
        <taxon>Pezizomycotina</taxon>
        <taxon>Dothideomycetes</taxon>
        <taxon>Pleosporomycetidae</taxon>
        <taxon>Pleosporales</taxon>
        <taxon>Pleosporineae</taxon>
        <taxon>Phaeosphaeriaceae</taxon>
        <taxon>Paraphoma</taxon>
    </lineage>
</organism>
<feature type="compositionally biased region" description="Basic and acidic residues" evidence="1">
    <location>
        <begin position="890"/>
        <end position="906"/>
    </location>
</feature>
<name>A0A8K0VRG9_9PLEO</name>
<dbReference type="SUPFAM" id="SSF52540">
    <property type="entry name" value="P-loop containing nucleoside triphosphate hydrolases"/>
    <property type="match status" value="1"/>
</dbReference>
<evidence type="ECO:0000313" key="2">
    <source>
        <dbReference type="EMBL" id="KAH7067835.1"/>
    </source>
</evidence>
<feature type="region of interest" description="Disordered" evidence="1">
    <location>
        <begin position="169"/>
        <end position="188"/>
    </location>
</feature>